<evidence type="ECO:0000256" key="1">
    <source>
        <dbReference type="ARBA" id="ARBA00007169"/>
    </source>
</evidence>
<comment type="catalytic activity">
    <reaction evidence="8">
        <text>decanoyl-CoA + H2O = decanoate + CoA + H(+)</text>
        <dbReference type="Rhea" id="RHEA:40059"/>
        <dbReference type="ChEBI" id="CHEBI:15377"/>
        <dbReference type="ChEBI" id="CHEBI:15378"/>
        <dbReference type="ChEBI" id="CHEBI:27689"/>
        <dbReference type="ChEBI" id="CHEBI:57287"/>
        <dbReference type="ChEBI" id="CHEBI:61430"/>
    </reaction>
    <physiologicalReaction direction="left-to-right" evidence="8">
        <dbReference type="Rhea" id="RHEA:40060"/>
    </physiologicalReaction>
</comment>
<evidence type="ECO:0000256" key="9">
    <source>
        <dbReference type="ARBA" id="ARBA00048074"/>
    </source>
</evidence>
<dbReference type="InterPro" id="IPR001031">
    <property type="entry name" value="Thioesterase"/>
</dbReference>
<dbReference type="PANTHER" id="PTHR11487:SF0">
    <property type="entry name" value="S-ACYL FATTY ACID SYNTHASE THIOESTERASE, MEDIUM CHAIN"/>
    <property type="match status" value="1"/>
</dbReference>
<evidence type="ECO:0000256" key="13">
    <source>
        <dbReference type="ARBA" id="ARBA00053731"/>
    </source>
</evidence>
<dbReference type="InterPro" id="IPR029058">
    <property type="entry name" value="AB_hydrolase_fold"/>
</dbReference>
<dbReference type="Proteomes" id="UP000664940">
    <property type="component" value="Unassembled WGS sequence"/>
</dbReference>
<evidence type="ECO:0000313" key="21">
    <source>
        <dbReference type="Proteomes" id="UP000664940"/>
    </source>
</evidence>
<dbReference type="GO" id="GO:0051792">
    <property type="term" value="P:medium-chain fatty acid biosynthetic process"/>
    <property type="evidence" value="ECO:0007669"/>
    <property type="project" value="UniProtKB-ARBA"/>
</dbReference>
<comment type="function">
    <text evidence="13">Contributes to the release of free fatty acids from fatty acid synthase (FASN). Has broad substrate specificity, giving rise to a range of free fatty acids with chain lengths between 10 and 16 carbon atoms (C10 - C16).</text>
</comment>
<evidence type="ECO:0000256" key="17">
    <source>
        <dbReference type="ARBA" id="ARBA00076433"/>
    </source>
</evidence>
<dbReference type="SUPFAM" id="SSF53474">
    <property type="entry name" value="alpha/beta-Hydrolases"/>
    <property type="match status" value="1"/>
</dbReference>
<evidence type="ECO:0000259" key="19">
    <source>
        <dbReference type="Pfam" id="PF00975"/>
    </source>
</evidence>
<evidence type="ECO:0000256" key="7">
    <source>
        <dbReference type="ARBA" id="ARBA00023160"/>
    </source>
</evidence>
<dbReference type="Gene3D" id="3.40.50.1820">
    <property type="entry name" value="alpha/beta hydrolase"/>
    <property type="match status" value="1"/>
</dbReference>
<keyword evidence="5" id="KW-0276">Fatty acid metabolism</keyword>
<evidence type="ECO:0000256" key="16">
    <source>
        <dbReference type="ARBA" id="ARBA00075385"/>
    </source>
</evidence>
<dbReference type="Pfam" id="PF00975">
    <property type="entry name" value="Thioesterase"/>
    <property type="match status" value="1"/>
</dbReference>
<protein>
    <recommendedName>
        <fullName evidence="15">S-acyl fatty acid synthase thioesterase, medium chain</fullName>
        <ecNumber evidence="2">3.1.2.14</ecNumber>
    </recommendedName>
    <alternativeName>
        <fullName evidence="16">Oleoyl-ACP hydrolase</fullName>
    </alternativeName>
    <alternativeName>
        <fullName evidence="18">Thioesterase II</fullName>
    </alternativeName>
    <alternativeName>
        <fullName evidence="17">Thioesterase domain-containing protein 1</fullName>
    </alternativeName>
</protein>
<evidence type="ECO:0000313" key="20">
    <source>
        <dbReference type="EMBL" id="KAF6131886.1"/>
    </source>
</evidence>
<keyword evidence="6" id="KW-0443">Lipid metabolism</keyword>
<dbReference type="AlphaFoldDB" id="A0A834EWH1"/>
<proteinExistence type="inferred from homology"/>
<dbReference type="PANTHER" id="PTHR11487">
    <property type="entry name" value="THIOESTERASE"/>
    <property type="match status" value="1"/>
</dbReference>
<evidence type="ECO:0000256" key="6">
    <source>
        <dbReference type="ARBA" id="ARBA00023098"/>
    </source>
</evidence>
<dbReference type="EC" id="3.1.2.14" evidence="2"/>
<evidence type="ECO:0000256" key="12">
    <source>
        <dbReference type="ARBA" id="ARBA00052691"/>
    </source>
</evidence>
<comment type="catalytic activity">
    <reaction evidence="12">
        <text>hexadecanoyl-CoA + H2O = hexadecanoate + CoA + H(+)</text>
        <dbReference type="Rhea" id="RHEA:16645"/>
        <dbReference type="ChEBI" id="CHEBI:7896"/>
        <dbReference type="ChEBI" id="CHEBI:15377"/>
        <dbReference type="ChEBI" id="CHEBI:15378"/>
        <dbReference type="ChEBI" id="CHEBI:57287"/>
        <dbReference type="ChEBI" id="CHEBI:57379"/>
    </reaction>
    <physiologicalReaction direction="left-to-right" evidence="12">
        <dbReference type="Rhea" id="RHEA:16646"/>
    </physiologicalReaction>
</comment>
<dbReference type="FunFam" id="3.40.50.1820:FF:000153">
    <property type="entry name" value="Surfactin synthase thioesterase subunit"/>
    <property type="match status" value="1"/>
</dbReference>
<name>A0A834EWH1_9CHIR</name>
<comment type="catalytic activity">
    <reaction evidence="11">
        <text>(9Z)-octadecenoyl-[ACP] + H2O = (9Z)-octadecenoate + holo-[ACP] + H(+)</text>
        <dbReference type="Rhea" id="RHEA:15057"/>
        <dbReference type="Rhea" id="RHEA-COMP:9685"/>
        <dbReference type="Rhea" id="RHEA-COMP:9924"/>
        <dbReference type="ChEBI" id="CHEBI:15377"/>
        <dbReference type="ChEBI" id="CHEBI:15378"/>
        <dbReference type="ChEBI" id="CHEBI:30823"/>
        <dbReference type="ChEBI" id="CHEBI:64479"/>
        <dbReference type="ChEBI" id="CHEBI:78783"/>
        <dbReference type="EC" id="3.1.2.14"/>
    </reaction>
</comment>
<evidence type="ECO:0000256" key="10">
    <source>
        <dbReference type="ARBA" id="ARBA00048180"/>
    </source>
</evidence>
<gene>
    <name evidence="20" type="ORF">HJG60_014231</name>
</gene>
<evidence type="ECO:0000256" key="11">
    <source>
        <dbReference type="ARBA" id="ARBA00048536"/>
    </source>
</evidence>
<reference evidence="20 21" key="1">
    <citation type="journal article" date="2020" name="Nature">
        <title>Six reference-quality genomes reveal evolution of bat adaptations.</title>
        <authorList>
            <person name="Jebb D."/>
            <person name="Huang Z."/>
            <person name="Pippel M."/>
            <person name="Hughes G.M."/>
            <person name="Lavrichenko K."/>
            <person name="Devanna P."/>
            <person name="Winkler S."/>
            <person name="Jermiin L.S."/>
            <person name="Skirmuntt E.C."/>
            <person name="Katzourakis A."/>
            <person name="Burkitt-Gray L."/>
            <person name="Ray D.A."/>
            <person name="Sullivan K.A.M."/>
            <person name="Roscito J.G."/>
            <person name="Kirilenko B.M."/>
            <person name="Davalos L.M."/>
            <person name="Corthals A.P."/>
            <person name="Power M.L."/>
            <person name="Jones G."/>
            <person name="Ransome R.D."/>
            <person name="Dechmann D.K.N."/>
            <person name="Locatelli A.G."/>
            <person name="Puechmaille S.J."/>
            <person name="Fedrigo O."/>
            <person name="Jarvis E.D."/>
            <person name="Hiller M."/>
            <person name="Vernes S.C."/>
            <person name="Myers E.W."/>
            <person name="Teeling E.C."/>
        </authorList>
    </citation>
    <scope>NUCLEOTIDE SEQUENCE [LARGE SCALE GENOMIC DNA]</scope>
    <source>
        <strain evidence="20">Bat1K_MPI-CBG_1</strain>
    </source>
</reference>
<accession>A0A834EWH1</accession>
<evidence type="ECO:0000256" key="4">
    <source>
        <dbReference type="ARBA" id="ARBA00022801"/>
    </source>
</evidence>
<evidence type="ECO:0000256" key="3">
    <source>
        <dbReference type="ARBA" id="ARBA00022516"/>
    </source>
</evidence>
<sequence length="261" mass="29747">MENIGKAGTARDEKVVNCLYPKPDAIFRLICFPWAGGGSFYFAKWGEKMPDSVEVHSIRLAGRECRSEEPFATDMYQIVEETVCALLPIIQNKPFAFFGHSMGSYIAFMTAQHLKEKYKLEPMHLFVSSVNAPHAMLAHHQKGKAMSDEQLHSFLLRVGGTQMDVLNDKDFPEYYIHIMKADMHIITNYIFKAPSEPVLSCDLTCFLGTEDIVKDVKAWKDVTSGRLDTLMRPGNHFYIKEPANEAFVRNYITKCLELSMF</sequence>
<evidence type="ECO:0000256" key="2">
    <source>
        <dbReference type="ARBA" id="ARBA00012480"/>
    </source>
</evidence>
<organism evidence="20 21">
    <name type="scientific">Phyllostomus discolor</name>
    <name type="common">pale spear-nosed bat</name>
    <dbReference type="NCBI Taxonomy" id="89673"/>
    <lineage>
        <taxon>Eukaryota</taxon>
        <taxon>Metazoa</taxon>
        <taxon>Chordata</taxon>
        <taxon>Craniata</taxon>
        <taxon>Vertebrata</taxon>
        <taxon>Euteleostomi</taxon>
        <taxon>Mammalia</taxon>
        <taxon>Eutheria</taxon>
        <taxon>Laurasiatheria</taxon>
        <taxon>Chiroptera</taxon>
        <taxon>Yangochiroptera</taxon>
        <taxon>Phyllostomidae</taxon>
        <taxon>Phyllostominae</taxon>
        <taxon>Phyllostomus</taxon>
    </lineage>
</organism>
<dbReference type="EMBL" id="JABVXQ010000001">
    <property type="protein sequence ID" value="KAF6131886.1"/>
    <property type="molecule type" value="Genomic_DNA"/>
</dbReference>
<feature type="domain" description="Thioesterase" evidence="19">
    <location>
        <begin position="28"/>
        <end position="254"/>
    </location>
</feature>
<comment type="catalytic activity">
    <reaction evidence="9">
        <text>dodecanoyl-CoA + H2O = dodecanoate + CoA + H(+)</text>
        <dbReference type="Rhea" id="RHEA:30135"/>
        <dbReference type="ChEBI" id="CHEBI:15377"/>
        <dbReference type="ChEBI" id="CHEBI:15378"/>
        <dbReference type="ChEBI" id="CHEBI:18262"/>
        <dbReference type="ChEBI" id="CHEBI:57287"/>
        <dbReference type="ChEBI" id="CHEBI:57375"/>
    </reaction>
    <physiologicalReaction direction="left-to-right" evidence="9">
        <dbReference type="Rhea" id="RHEA:30136"/>
    </physiologicalReaction>
</comment>
<evidence type="ECO:0000256" key="18">
    <source>
        <dbReference type="ARBA" id="ARBA00079653"/>
    </source>
</evidence>
<keyword evidence="4 20" id="KW-0378">Hydrolase</keyword>
<keyword evidence="3" id="KW-0444">Lipid biosynthesis</keyword>
<dbReference type="InterPro" id="IPR012223">
    <property type="entry name" value="TEII"/>
</dbReference>
<evidence type="ECO:0000256" key="14">
    <source>
        <dbReference type="ARBA" id="ARBA00065224"/>
    </source>
</evidence>
<evidence type="ECO:0000256" key="8">
    <source>
        <dbReference type="ARBA" id="ARBA00047969"/>
    </source>
</evidence>
<comment type="similarity">
    <text evidence="1">Belongs to the thioesterase family.</text>
</comment>
<comment type="subunit">
    <text evidence="14">Interacts (via C-terminus) with FASN.</text>
</comment>
<comment type="caution">
    <text evidence="20">The sequence shown here is derived from an EMBL/GenBank/DDBJ whole genome shotgun (WGS) entry which is preliminary data.</text>
</comment>
<evidence type="ECO:0000256" key="5">
    <source>
        <dbReference type="ARBA" id="ARBA00022832"/>
    </source>
</evidence>
<comment type="catalytic activity">
    <reaction evidence="10">
        <text>tetradecanoyl-CoA + H2O = tetradecanoate + CoA + H(+)</text>
        <dbReference type="Rhea" id="RHEA:40119"/>
        <dbReference type="ChEBI" id="CHEBI:15377"/>
        <dbReference type="ChEBI" id="CHEBI:15378"/>
        <dbReference type="ChEBI" id="CHEBI:30807"/>
        <dbReference type="ChEBI" id="CHEBI:57287"/>
        <dbReference type="ChEBI" id="CHEBI:57385"/>
    </reaction>
    <physiologicalReaction direction="left-to-right" evidence="10">
        <dbReference type="Rhea" id="RHEA:40120"/>
    </physiologicalReaction>
</comment>
<keyword evidence="7" id="KW-0275">Fatty acid biosynthesis</keyword>
<evidence type="ECO:0000256" key="15">
    <source>
        <dbReference type="ARBA" id="ARBA00073799"/>
    </source>
</evidence>
<dbReference type="GO" id="GO:0016297">
    <property type="term" value="F:fatty acyl-[ACP] hydrolase activity"/>
    <property type="evidence" value="ECO:0007669"/>
    <property type="project" value="UniProtKB-EC"/>
</dbReference>